<sequence>MQTYSHTSEICSQPSGSSDCSSSRSPTPPLSPEASAKQAKIFDTINRKLGAFVIDSNSTTQSYTINGVDANAIHVPNGELFAVCPKLVEPSFRMDWMNDMLVVKRCPVWHTLSSSFFLALGQLGQKGIPFARYNGSAIQIGGAAAIRLSDGYKNPTCSFYDVNPRRELRLNDLPTVVIEVGYQQTPAELSFNAGRIICASMGTIQLVIAVQLEFSKGSSEKGNTELEKLVISNWEPIQTENPTEWDGPLNEVFRDDDSVEVDERGLTRPPATRYKLVTKRSRGYTQFTARQTTVKEIIAPNSSHESEECIRITYGQLYRDSQEDDFDKPAMSIPYSLLWNVIKSTTSSD</sequence>
<reference evidence="1" key="1">
    <citation type="journal article" date="2021" name="New Phytol.">
        <title>Evolutionary innovations through gain and loss of genes in the ectomycorrhizal Boletales.</title>
        <authorList>
            <person name="Wu G."/>
            <person name="Miyauchi S."/>
            <person name="Morin E."/>
            <person name="Kuo A."/>
            <person name="Drula E."/>
            <person name="Varga T."/>
            <person name="Kohler A."/>
            <person name="Feng B."/>
            <person name="Cao Y."/>
            <person name="Lipzen A."/>
            <person name="Daum C."/>
            <person name="Hundley H."/>
            <person name="Pangilinan J."/>
            <person name="Johnson J."/>
            <person name="Barry K."/>
            <person name="LaButti K."/>
            <person name="Ng V."/>
            <person name="Ahrendt S."/>
            <person name="Min B."/>
            <person name="Choi I.G."/>
            <person name="Park H."/>
            <person name="Plett J.M."/>
            <person name="Magnuson J."/>
            <person name="Spatafora J.W."/>
            <person name="Nagy L.G."/>
            <person name="Henrissat B."/>
            <person name="Grigoriev I.V."/>
            <person name="Yang Z.L."/>
            <person name="Xu J."/>
            <person name="Martin F.M."/>
        </authorList>
    </citation>
    <scope>NUCLEOTIDE SEQUENCE</scope>
    <source>
        <strain evidence="1">ATCC 28755</strain>
    </source>
</reference>
<comment type="caution">
    <text evidence="1">The sequence shown here is derived from an EMBL/GenBank/DDBJ whole genome shotgun (WGS) entry which is preliminary data.</text>
</comment>
<keyword evidence="2" id="KW-1185">Reference proteome</keyword>
<gene>
    <name evidence="1" type="ORF">BJ138DRAFT_1142808</name>
</gene>
<accession>A0ACB8AR93</accession>
<dbReference type="Proteomes" id="UP000790377">
    <property type="component" value="Unassembled WGS sequence"/>
</dbReference>
<proteinExistence type="predicted"/>
<evidence type="ECO:0000313" key="1">
    <source>
        <dbReference type="EMBL" id="KAH7914882.1"/>
    </source>
</evidence>
<evidence type="ECO:0000313" key="2">
    <source>
        <dbReference type="Proteomes" id="UP000790377"/>
    </source>
</evidence>
<dbReference type="EMBL" id="MU267607">
    <property type="protein sequence ID" value="KAH7914882.1"/>
    <property type="molecule type" value="Genomic_DNA"/>
</dbReference>
<protein>
    <submittedName>
        <fullName evidence="1">Uncharacterized protein</fullName>
    </submittedName>
</protein>
<organism evidence="1 2">
    <name type="scientific">Hygrophoropsis aurantiaca</name>
    <dbReference type="NCBI Taxonomy" id="72124"/>
    <lineage>
        <taxon>Eukaryota</taxon>
        <taxon>Fungi</taxon>
        <taxon>Dikarya</taxon>
        <taxon>Basidiomycota</taxon>
        <taxon>Agaricomycotina</taxon>
        <taxon>Agaricomycetes</taxon>
        <taxon>Agaricomycetidae</taxon>
        <taxon>Boletales</taxon>
        <taxon>Coniophorineae</taxon>
        <taxon>Hygrophoropsidaceae</taxon>
        <taxon>Hygrophoropsis</taxon>
    </lineage>
</organism>
<name>A0ACB8AR93_9AGAM</name>